<comment type="subcellular location">
    <subcellularLocation>
        <location evidence="1">Secreted</location>
    </subcellularLocation>
</comment>
<dbReference type="EMBL" id="LXQA010262946">
    <property type="protein sequence ID" value="MCI39041.1"/>
    <property type="molecule type" value="Genomic_DNA"/>
</dbReference>
<comment type="caution">
    <text evidence="5">The sequence shown here is derived from an EMBL/GenBank/DDBJ whole genome shotgun (WGS) entry which is preliminary data.</text>
</comment>
<comment type="similarity">
    <text evidence="2">Belongs to the peptidase S8 family.</text>
</comment>
<accession>A0A392RQX5</accession>
<evidence type="ECO:0000256" key="2">
    <source>
        <dbReference type="ARBA" id="ARBA00011073"/>
    </source>
</evidence>
<dbReference type="AlphaFoldDB" id="A0A392RQX5"/>
<dbReference type="GO" id="GO:0006508">
    <property type="term" value="P:proteolysis"/>
    <property type="evidence" value="ECO:0007669"/>
    <property type="project" value="UniProtKB-KW"/>
</dbReference>
<dbReference type="GO" id="GO:0005576">
    <property type="term" value="C:extracellular region"/>
    <property type="evidence" value="ECO:0007669"/>
    <property type="project" value="UniProtKB-SubCell"/>
</dbReference>
<name>A0A392RQX5_9FABA</name>
<feature type="domain" description="PA" evidence="4">
    <location>
        <begin position="42"/>
        <end position="92"/>
    </location>
</feature>
<proteinExistence type="inferred from homology"/>
<feature type="non-terminal residue" evidence="5">
    <location>
        <position position="103"/>
    </location>
</feature>
<dbReference type="PANTHER" id="PTHR10795">
    <property type="entry name" value="PROPROTEIN CONVERTASE SUBTILISIN/KEXIN"/>
    <property type="match status" value="1"/>
</dbReference>
<evidence type="ECO:0000256" key="3">
    <source>
        <dbReference type="ARBA" id="ARBA00022729"/>
    </source>
</evidence>
<sequence>NEAPWILTVGASTIDRKIVASAKLGNGDEFEGSNGNSNQNQNRSFCLPGSLKNIDVSGKVVLCDIGGGVPSIVKGEEVLNSGGVAMILANSEAIGFSTFAIPH</sequence>
<dbReference type="InterPro" id="IPR045051">
    <property type="entry name" value="SBT"/>
</dbReference>
<protein>
    <submittedName>
        <fullName evidence="5">Subtilisin-like protease SDD1-like</fullName>
    </submittedName>
</protein>
<dbReference type="CDD" id="cd02120">
    <property type="entry name" value="PA_subtilisin_like"/>
    <property type="match status" value="1"/>
</dbReference>
<keyword evidence="3" id="KW-0732">Signal</keyword>
<dbReference type="Pfam" id="PF02225">
    <property type="entry name" value="PA"/>
    <property type="match status" value="1"/>
</dbReference>
<keyword evidence="5" id="KW-0378">Hydrolase</keyword>
<keyword evidence="5" id="KW-0645">Protease</keyword>
<dbReference type="InterPro" id="IPR003137">
    <property type="entry name" value="PA_domain"/>
</dbReference>
<evidence type="ECO:0000313" key="6">
    <source>
        <dbReference type="Proteomes" id="UP000265520"/>
    </source>
</evidence>
<feature type="non-terminal residue" evidence="5">
    <location>
        <position position="1"/>
    </location>
</feature>
<dbReference type="Gene3D" id="3.50.30.30">
    <property type="match status" value="1"/>
</dbReference>
<evidence type="ECO:0000256" key="1">
    <source>
        <dbReference type="ARBA" id="ARBA00004613"/>
    </source>
</evidence>
<evidence type="ECO:0000313" key="5">
    <source>
        <dbReference type="EMBL" id="MCI39041.1"/>
    </source>
</evidence>
<keyword evidence="6" id="KW-1185">Reference proteome</keyword>
<organism evidence="5 6">
    <name type="scientific">Trifolium medium</name>
    <dbReference type="NCBI Taxonomy" id="97028"/>
    <lineage>
        <taxon>Eukaryota</taxon>
        <taxon>Viridiplantae</taxon>
        <taxon>Streptophyta</taxon>
        <taxon>Embryophyta</taxon>
        <taxon>Tracheophyta</taxon>
        <taxon>Spermatophyta</taxon>
        <taxon>Magnoliopsida</taxon>
        <taxon>eudicotyledons</taxon>
        <taxon>Gunneridae</taxon>
        <taxon>Pentapetalae</taxon>
        <taxon>rosids</taxon>
        <taxon>fabids</taxon>
        <taxon>Fabales</taxon>
        <taxon>Fabaceae</taxon>
        <taxon>Papilionoideae</taxon>
        <taxon>50 kb inversion clade</taxon>
        <taxon>NPAAA clade</taxon>
        <taxon>Hologalegina</taxon>
        <taxon>IRL clade</taxon>
        <taxon>Trifolieae</taxon>
        <taxon>Trifolium</taxon>
    </lineage>
</organism>
<evidence type="ECO:0000259" key="4">
    <source>
        <dbReference type="Pfam" id="PF02225"/>
    </source>
</evidence>
<reference evidence="5 6" key="1">
    <citation type="journal article" date="2018" name="Front. Plant Sci.">
        <title>Red Clover (Trifolium pratense) and Zigzag Clover (T. medium) - A Picture of Genomic Similarities and Differences.</title>
        <authorList>
            <person name="Dluhosova J."/>
            <person name="Istvanek J."/>
            <person name="Nedelnik J."/>
            <person name="Repkova J."/>
        </authorList>
    </citation>
    <scope>NUCLEOTIDE SEQUENCE [LARGE SCALE GENOMIC DNA]</scope>
    <source>
        <strain evidence="6">cv. 10/8</strain>
        <tissue evidence="5">Leaf</tissue>
    </source>
</reference>
<dbReference type="Proteomes" id="UP000265520">
    <property type="component" value="Unassembled WGS sequence"/>
</dbReference>
<dbReference type="GO" id="GO:0008233">
    <property type="term" value="F:peptidase activity"/>
    <property type="evidence" value="ECO:0007669"/>
    <property type="project" value="UniProtKB-KW"/>
</dbReference>